<evidence type="ECO:0000313" key="3">
    <source>
        <dbReference type="EMBL" id="KIK23112.1"/>
    </source>
</evidence>
<keyword evidence="1" id="KW-0175">Coiled coil</keyword>
<gene>
    <name evidence="3" type="ORF">PISMIDRAFT_11106</name>
</gene>
<reference evidence="3 4" key="1">
    <citation type="submission" date="2014-04" db="EMBL/GenBank/DDBJ databases">
        <authorList>
            <consortium name="DOE Joint Genome Institute"/>
            <person name="Kuo A."/>
            <person name="Kohler A."/>
            <person name="Costa M.D."/>
            <person name="Nagy L.G."/>
            <person name="Floudas D."/>
            <person name="Copeland A."/>
            <person name="Barry K.W."/>
            <person name="Cichocki N."/>
            <person name="Veneault-Fourrey C."/>
            <person name="LaButti K."/>
            <person name="Lindquist E.A."/>
            <person name="Lipzen A."/>
            <person name="Lundell T."/>
            <person name="Morin E."/>
            <person name="Murat C."/>
            <person name="Sun H."/>
            <person name="Tunlid A."/>
            <person name="Henrissat B."/>
            <person name="Grigoriev I.V."/>
            <person name="Hibbett D.S."/>
            <person name="Martin F."/>
            <person name="Nordberg H.P."/>
            <person name="Cantor M.N."/>
            <person name="Hua S.X."/>
        </authorList>
    </citation>
    <scope>NUCLEOTIDE SEQUENCE [LARGE SCALE GENOMIC DNA]</scope>
    <source>
        <strain evidence="3 4">441</strain>
    </source>
</reference>
<evidence type="ECO:0000256" key="1">
    <source>
        <dbReference type="SAM" id="Coils"/>
    </source>
</evidence>
<evidence type="ECO:0000256" key="2">
    <source>
        <dbReference type="SAM" id="MobiDB-lite"/>
    </source>
</evidence>
<protein>
    <submittedName>
        <fullName evidence="3">Uncharacterized protein</fullName>
    </submittedName>
</protein>
<dbReference type="AlphaFoldDB" id="A0A0C9ZL45"/>
<feature type="region of interest" description="Disordered" evidence="2">
    <location>
        <begin position="90"/>
        <end position="125"/>
    </location>
</feature>
<feature type="compositionally biased region" description="Basic and acidic residues" evidence="2">
    <location>
        <begin position="401"/>
        <end position="425"/>
    </location>
</feature>
<proteinExistence type="predicted"/>
<dbReference type="OrthoDB" id="2684159at2759"/>
<feature type="compositionally biased region" description="Basic residues" evidence="2">
    <location>
        <begin position="388"/>
        <end position="400"/>
    </location>
</feature>
<organism evidence="3 4">
    <name type="scientific">Pisolithus microcarpus 441</name>
    <dbReference type="NCBI Taxonomy" id="765257"/>
    <lineage>
        <taxon>Eukaryota</taxon>
        <taxon>Fungi</taxon>
        <taxon>Dikarya</taxon>
        <taxon>Basidiomycota</taxon>
        <taxon>Agaricomycotina</taxon>
        <taxon>Agaricomycetes</taxon>
        <taxon>Agaricomycetidae</taxon>
        <taxon>Boletales</taxon>
        <taxon>Sclerodermatineae</taxon>
        <taxon>Pisolithaceae</taxon>
        <taxon>Pisolithus</taxon>
    </lineage>
</organism>
<dbReference type="EMBL" id="KN833730">
    <property type="protein sequence ID" value="KIK23112.1"/>
    <property type="molecule type" value="Genomic_DNA"/>
</dbReference>
<dbReference type="HOGENOM" id="CLU_444205_0_0_1"/>
<accession>A0A0C9ZL45</accession>
<keyword evidence="4" id="KW-1185">Reference proteome</keyword>
<reference evidence="4" key="2">
    <citation type="submission" date="2015-01" db="EMBL/GenBank/DDBJ databases">
        <title>Evolutionary Origins and Diversification of the Mycorrhizal Mutualists.</title>
        <authorList>
            <consortium name="DOE Joint Genome Institute"/>
            <consortium name="Mycorrhizal Genomics Consortium"/>
            <person name="Kohler A."/>
            <person name="Kuo A."/>
            <person name="Nagy L.G."/>
            <person name="Floudas D."/>
            <person name="Copeland A."/>
            <person name="Barry K.W."/>
            <person name="Cichocki N."/>
            <person name="Veneault-Fourrey C."/>
            <person name="LaButti K."/>
            <person name="Lindquist E.A."/>
            <person name="Lipzen A."/>
            <person name="Lundell T."/>
            <person name="Morin E."/>
            <person name="Murat C."/>
            <person name="Riley R."/>
            <person name="Ohm R."/>
            <person name="Sun H."/>
            <person name="Tunlid A."/>
            <person name="Henrissat B."/>
            <person name="Grigoriev I.V."/>
            <person name="Hibbett D.S."/>
            <person name="Martin F."/>
        </authorList>
    </citation>
    <scope>NUCLEOTIDE SEQUENCE [LARGE SCALE GENOMIC DNA]</scope>
    <source>
        <strain evidence="4">441</strain>
    </source>
</reference>
<name>A0A0C9ZL45_9AGAM</name>
<feature type="compositionally biased region" description="Basic residues" evidence="2">
    <location>
        <begin position="105"/>
        <end position="114"/>
    </location>
</feature>
<feature type="coiled-coil region" evidence="1">
    <location>
        <begin position="53"/>
        <end position="80"/>
    </location>
</feature>
<dbReference type="Proteomes" id="UP000054018">
    <property type="component" value="Unassembled WGS sequence"/>
</dbReference>
<feature type="region of interest" description="Disordered" evidence="2">
    <location>
        <begin position="380"/>
        <end position="444"/>
    </location>
</feature>
<sequence>MAAEPSTVIRVAIAFAALKHKPRDQSTASYVLDLQSQFPLASQTISSQTQDSAKRWRAHALRLESELKEIQARQDVDQQELVQLRHDVAQTQAQQQEKESSSQPPRKKAKKKHKQQDPNEPTWNWDMVRTGERQDFYKLPLCLARFFTLTDDYLGWSNFIHSLYPPGPSLLIAYNSLHGALLSSHSAPSSETHKEGHVETYVCRLADAMIRAVEAIYAFLFVKGGDNPIVAATSSPTVGSLPSQISSQQPSAHSTPALSAPSASVGGRYENLTCASIAMCYPLLAYTLTTTFPALLKACEDLTSLHASDSVRGTFPHVSSEKPRCQEISGYHQINRVIDVLLELILLPFVRAFRPLCWARLLAVIEGADAVVNVSANTDPTADTARREKGKAKEKRPKGKRTGEATKAREGKGKANQRAKDKGTPARDPGLAGRSIPAPSDSLSHPAPANVCIDVLALLGMAAHALESLSSSTAQASSLTIACSMSTGVRERLALEAIRELEALYSIPVDNATSSPDCTLPQTNRSYLPHTANTAACSPTMPSPTQNTPTPHTFSACESTATHNALNTENPNLQAAVHKAKGAYRENLFRTLSTKDAAWYLCSVLYLAISPPTNPVTSGDAPGLWSMPVAGSASLRADANPRTAGSASPLPSSALLTRAVVAGIGRLLYFAVPAIGDGDAAAGPNSSTLIDPITRNILLAICERALKGYAEVDQELLE</sequence>
<evidence type="ECO:0000313" key="4">
    <source>
        <dbReference type="Proteomes" id="UP000054018"/>
    </source>
</evidence>